<organism evidence="7 8">
    <name type="scientific">Penicillium decumbens</name>
    <dbReference type="NCBI Taxonomy" id="69771"/>
    <lineage>
        <taxon>Eukaryota</taxon>
        <taxon>Fungi</taxon>
        <taxon>Dikarya</taxon>
        <taxon>Ascomycota</taxon>
        <taxon>Pezizomycotina</taxon>
        <taxon>Eurotiomycetes</taxon>
        <taxon>Eurotiomycetidae</taxon>
        <taxon>Eurotiales</taxon>
        <taxon>Aspergillaceae</taxon>
        <taxon>Penicillium</taxon>
    </lineage>
</organism>
<evidence type="ECO:0000313" key="7">
    <source>
        <dbReference type="EMBL" id="OQD75317.1"/>
    </source>
</evidence>
<dbReference type="GO" id="GO:0000287">
    <property type="term" value="F:magnesium ion binding"/>
    <property type="evidence" value="ECO:0007669"/>
    <property type="project" value="InterPro"/>
</dbReference>
<evidence type="ECO:0000256" key="5">
    <source>
        <dbReference type="ARBA" id="ARBA00022801"/>
    </source>
</evidence>
<evidence type="ECO:0000256" key="2">
    <source>
        <dbReference type="ARBA" id="ARBA00006220"/>
    </source>
</evidence>
<comment type="caution">
    <text evidence="7">The sequence shown here is derived from an EMBL/GenBank/DDBJ whole genome shotgun (WGS) entry which is preliminary data.</text>
</comment>
<dbReference type="PANTHER" id="PTHR10286">
    <property type="entry name" value="INORGANIC PYROPHOSPHATASE"/>
    <property type="match status" value="1"/>
</dbReference>
<proteinExistence type="inferred from homology"/>
<dbReference type="GO" id="GO:0004427">
    <property type="term" value="F:inorganic diphosphate phosphatase activity"/>
    <property type="evidence" value="ECO:0007669"/>
    <property type="project" value="UniProtKB-EC"/>
</dbReference>
<evidence type="ECO:0000313" key="8">
    <source>
        <dbReference type="Proteomes" id="UP000191522"/>
    </source>
</evidence>
<dbReference type="Pfam" id="PF00719">
    <property type="entry name" value="Pyrophosphatase"/>
    <property type="match status" value="1"/>
</dbReference>
<evidence type="ECO:0000256" key="6">
    <source>
        <dbReference type="ARBA" id="ARBA00022842"/>
    </source>
</evidence>
<keyword evidence="5" id="KW-0378">Hydrolase</keyword>
<dbReference type="EMBL" id="MDYL01000007">
    <property type="protein sequence ID" value="OQD75317.1"/>
    <property type="molecule type" value="Genomic_DNA"/>
</dbReference>
<sequence length="114" mass="12426">MFSMGNQENWQTFHRFMAIPATTTWEDPNTIDDKTGIAGDDDPLDICEIGNAVANCGEVKKVKPLGAFALLDKGETDWKVIAIDVCHPLATKLSDIGDVEKALPGFLESLKSCE</sequence>
<dbReference type="PROSITE" id="PS00387">
    <property type="entry name" value="PPASE"/>
    <property type="match status" value="1"/>
</dbReference>
<dbReference type="Gene3D" id="3.90.80.10">
    <property type="entry name" value="Inorganic pyrophosphatase"/>
    <property type="match status" value="1"/>
</dbReference>
<dbReference type="GO" id="GO:0006796">
    <property type="term" value="P:phosphate-containing compound metabolic process"/>
    <property type="evidence" value="ECO:0007669"/>
    <property type="project" value="InterPro"/>
</dbReference>
<name>A0A1V6PEZ0_PENDC</name>
<dbReference type="GO" id="GO:0005737">
    <property type="term" value="C:cytoplasm"/>
    <property type="evidence" value="ECO:0007669"/>
    <property type="project" value="InterPro"/>
</dbReference>
<evidence type="ECO:0000256" key="4">
    <source>
        <dbReference type="ARBA" id="ARBA00022723"/>
    </source>
</evidence>
<dbReference type="Proteomes" id="UP000191522">
    <property type="component" value="Unassembled WGS sequence"/>
</dbReference>
<dbReference type="AlphaFoldDB" id="A0A1V6PEZ0"/>
<evidence type="ECO:0000256" key="3">
    <source>
        <dbReference type="ARBA" id="ARBA00012146"/>
    </source>
</evidence>
<dbReference type="OrthoDB" id="1608002at2759"/>
<dbReference type="SUPFAM" id="SSF50324">
    <property type="entry name" value="Inorganic pyrophosphatase"/>
    <property type="match status" value="1"/>
</dbReference>
<gene>
    <name evidence="7" type="ORF">PENDEC_c007G07018</name>
</gene>
<accession>A0A1V6PEZ0</accession>
<keyword evidence="6" id="KW-0460">Magnesium</keyword>
<reference evidence="8" key="1">
    <citation type="journal article" date="2017" name="Nat. Microbiol.">
        <title>Global analysis of biosynthetic gene clusters reveals vast potential of secondary metabolite production in Penicillium species.</title>
        <authorList>
            <person name="Nielsen J.C."/>
            <person name="Grijseels S."/>
            <person name="Prigent S."/>
            <person name="Ji B."/>
            <person name="Dainat J."/>
            <person name="Nielsen K.F."/>
            <person name="Frisvad J.C."/>
            <person name="Workman M."/>
            <person name="Nielsen J."/>
        </authorList>
    </citation>
    <scope>NUCLEOTIDE SEQUENCE [LARGE SCALE GENOMIC DNA]</scope>
    <source>
        <strain evidence="8">IBT 11843</strain>
    </source>
</reference>
<keyword evidence="4" id="KW-0479">Metal-binding</keyword>
<dbReference type="InterPro" id="IPR036649">
    <property type="entry name" value="Pyrophosphatase_sf"/>
</dbReference>
<comment type="similarity">
    <text evidence="2">Belongs to the PPase family.</text>
</comment>
<evidence type="ECO:0000256" key="1">
    <source>
        <dbReference type="ARBA" id="ARBA00001946"/>
    </source>
</evidence>
<dbReference type="EC" id="3.6.1.1" evidence="3"/>
<dbReference type="STRING" id="69771.A0A1V6PEZ0"/>
<dbReference type="InterPro" id="IPR008162">
    <property type="entry name" value="Pyrophosphatase"/>
</dbReference>
<keyword evidence="8" id="KW-1185">Reference proteome</keyword>
<comment type="cofactor">
    <cofactor evidence="1">
        <name>Mg(2+)</name>
        <dbReference type="ChEBI" id="CHEBI:18420"/>
    </cofactor>
</comment>
<protein>
    <recommendedName>
        <fullName evidence="3">inorganic diphosphatase</fullName>
        <ecNumber evidence="3">3.6.1.1</ecNumber>
    </recommendedName>
</protein>